<feature type="domain" description="YgjP-like metallopeptidase" evidence="1">
    <location>
        <begin position="20"/>
        <end position="224"/>
    </location>
</feature>
<gene>
    <name evidence="2" type="ORF">GCM10008964_04450</name>
</gene>
<comment type="caution">
    <text evidence="2">The sequence shown here is derived from an EMBL/GenBank/DDBJ whole genome shotgun (WGS) entry which is preliminary data.</text>
</comment>
<organism evidence="2 3">
    <name type="scientific">Methylophaga marina</name>
    <dbReference type="NCBI Taxonomy" id="45495"/>
    <lineage>
        <taxon>Bacteria</taxon>
        <taxon>Pseudomonadati</taxon>
        <taxon>Pseudomonadota</taxon>
        <taxon>Gammaproteobacteria</taxon>
        <taxon>Thiotrichales</taxon>
        <taxon>Piscirickettsiaceae</taxon>
        <taxon>Methylophaga</taxon>
    </lineage>
</organism>
<dbReference type="GO" id="GO:0008237">
    <property type="term" value="F:metallopeptidase activity"/>
    <property type="evidence" value="ECO:0007669"/>
    <property type="project" value="UniProtKB-KW"/>
</dbReference>
<evidence type="ECO:0000313" key="2">
    <source>
        <dbReference type="EMBL" id="GAA0215984.1"/>
    </source>
</evidence>
<keyword evidence="2" id="KW-0645">Protease</keyword>
<dbReference type="Gene3D" id="3.30.2010.10">
    <property type="entry name" value="Metalloproteases ('zincins'), catalytic domain"/>
    <property type="match status" value="1"/>
</dbReference>
<protein>
    <submittedName>
        <fullName evidence="2">SprT family zinc-dependent metalloprotease</fullName>
    </submittedName>
</protein>
<keyword evidence="2" id="KW-0482">Metalloprotease</keyword>
<dbReference type="PANTHER" id="PTHR30399">
    <property type="entry name" value="UNCHARACTERIZED PROTEIN YGJP"/>
    <property type="match status" value="1"/>
</dbReference>
<dbReference type="RefSeq" id="WP_286303576.1">
    <property type="nucleotide sequence ID" value="NZ_AP027741.1"/>
</dbReference>
<dbReference type="Pfam" id="PF01863">
    <property type="entry name" value="YgjP-like"/>
    <property type="match status" value="1"/>
</dbReference>
<reference evidence="2 3" key="1">
    <citation type="journal article" date="2019" name="Int. J. Syst. Evol. Microbiol.">
        <title>The Global Catalogue of Microorganisms (GCM) 10K type strain sequencing project: providing services to taxonomists for standard genome sequencing and annotation.</title>
        <authorList>
            <consortium name="The Broad Institute Genomics Platform"/>
            <consortium name="The Broad Institute Genome Sequencing Center for Infectious Disease"/>
            <person name="Wu L."/>
            <person name="Ma J."/>
        </authorList>
    </citation>
    <scope>NUCLEOTIDE SEQUENCE [LARGE SCALE GENOMIC DNA]</scope>
    <source>
        <strain evidence="2 3">JCM 6886</strain>
    </source>
</reference>
<dbReference type="EMBL" id="BAAADG010000002">
    <property type="protein sequence ID" value="GAA0215984.1"/>
    <property type="molecule type" value="Genomic_DNA"/>
</dbReference>
<keyword evidence="2" id="KW-0378">Hydrolase</keyword>
<proteinExistence type="predicted"/>
<evidence type="ECO:0000313" key="3">
    <source>
        <dbReference type="Proteomes" id="UP001501476"/>
    </source>
</evidence>
<dbReference type="PANTHER" id="PTHR30399:SF1">
    <property type="entry name" value="UTP PYROPHOSPHATASE"/>
    <property type="match status" value="1"/>
</dbReference>
<dbReference type="Proteomes" id="UP001501476">
    <property type="component" value="Unassembled WGS sequence"/>
</dbReference>
<accession>A0ABN0T9D2</accession>
<dbReference type="CDD" id="cd07344">
    <property type="entry name" value="M48_yhfN_like"/>
    <property type="match status" value="1"/>
</dbReference>
<name>A0ABN0T9D2_9GAMM</name>
<keyword evidence="3" id="KW-1185">Reference proteome</keyword>
<dbReference type="InterPro" id="IPR002725">
    <property type="entry name" value="YgjP-like_metallopeptidase"/>
</dbReference>
<sequence length="230" mass="27128">MTHTHPEGFDYTIIRSSRRKSMALVIKQGEVIVRIPTTLAVKTAQDFVDKKRAWIKQKLEQLPVTRETVYADGESFLFLGNTYQLDIHTSSAENTIKHIDNRIQLYTKKKDISAEGIKRQLEKWYRQQANEILTSRFFQLAEAYQFFPKSLTIKTYKARWGSCYRSGDIQLNWKLIMATDKVIDYVILHELCHLRHHNHSKAFWQLVADICPTYKEHKLWLKQNGDRLTL</sequence>
<dbReference type="InterPro" id="IPR053136">
    <property type="entry name" value="UTP_pyrophosphatase-like"/>
</dbReference>
<evidence type="ECO:0000259" key="1">
    <source>
        <dbReference type="Pfam" id="PF01863"/>
    </source>
</evidence>